<accession>A0ABN3KV73</accession>
<evidence type="ECO:0000313" key="1">
    <source>
        <dbReference type="EMBL" id="GAA2469659.1"/>
    </source>
</evidence>
<protein>
    <submittedName>
        <fullName evidence="1">Uncharacterized protein</fullName>
    </submittedName>
</protein>
<evidence type="ECO:0000313" key="2">
    <source>
        <dbReference type="Proteomes" id="UP001501358"/>
    </source>
</evidence>
<keyword evidence="2" id="KW-1185">Reference proteome</keyword>
<proteinExistence type="predicted"/>
<name>A0ABN3KV73_9ACTN</name>
<comment type="caution">
    <text evidence="1">The sequence shown here is derived from an EMBL/GenBank/DDBJ whole genome shotgun (WGS) entry which is preliminary data.</text>
</comment>
<gene>
    <name evidence="1" type="ORF">GCM10010406_01310</name>
</gene>
<reference evidence="1 2" key="1">
    <citation type="journal article" date="2019" name="Int. J. Syst. Evol. Microbiol.">
        <title>The Global Catalogue of Microorganisms (GCM) 10K type strain sequencing project: providing services to taxonomists for standard genome sequencing and annotation.</title>
        <authorList>
            <consortium name="The Broad Institute Genomics Platform"/>
            <consortium name="The Broad Institute Genome Sequencing Center for Infectious Disease"/>
            <person name="Wu L."/>
            <person name="Ma J."/>
        </authorList>
    </citation>
    <scope>NUCLEOTIDE SEQUENCE [LARGE SCALE GENOMIC DNA]</scope>
    <source>
        <strain evidence="1 2">JCM 6307</strain>
    </source>
</reference>
<organism evidence="1 2">
    <name type="scientific">Streptomyces thermolineatus</name>
    <dbReference type="NCBI Taxonomy" id="44033"/>
    <lineage>
        <taxon>Bacteria</taxon>
        <taxon>Bacillati</taxon>
        <taxon>Actinomycetota</taxon>
        <taxon>Actinomycetes</taxon>
        <taxon>Kitasatosporales</taxon>
        <taxon>Streptomycetaceae</taxon>
        <taxon>Streptomyces</taxon>
    </lineage>
</organism>
<dbReference type="Proteomes" id="UP001501358">
    <property type="component" value="Unassembled WGS sequence"/>
</dbReference>
<sequence>MITCCPVVRAVAGAGAAAGAVTGFAARFVAGAAAGVVALSVLSLTSPRLTGRLTTVRDDVAFFTREGPPGLWTARATGP</sequence>
<dbReference type="EMBL" id="BAAATA010000001">
    <property type="protein sequence ID" value="GAA2469659.1"/>
    <property type="molecule type" value="Genomic_DNA"/>
</dbReference>